<protein>
    <submittedName>
        <fullName evidence="3">HD-domain/PDEase-like protein</fullName>
    </submittedName>
</protein>
<sequence>MASTTSSTYDETFAESYNTYRRIKDPIHGYITVSPEIVKYIDTPQFQRLRNVKQLGTSYHVWPGAAHNRFEHCLGVSHLCERIVTTLQQAQPGLGITERDKFCVQLAGLCHDLGHGPFSHVFDGQFMPAALQAKGIHKSWEHEEGSELMFDALIDENEIDISDEDRNFVKDLIRGERRLSNVPDEKMFLFEIVANKRNGIDVDKLDYIARDSWAVEDQPNTSALRLIDSARVLEGHICYHIKDANSVYYLFHTRFSLHKRIYNHKTSSAIAYMLVDAFLSAEPVLHLSDRVYDARQFRFLTDAVVTEIEQSNDHRLEQAQAIIDRIHRRKLYRTVDFTCLPWSYGTNKTWIEGVTCENIVKHAKQLCLESEDDDPDLQRRGEELRSEHVIVDWSCVHWGMKNSNPIDKVEFYGKYGNTKPKKATPEDLTHLLPSSFGEYHLRVYTRESKFFGIVQAGFRDLLKQLPHPPAHPEINDLRNDDDATVHDPNPANAGDKTPVQTPAELPRSIRTPPLSREGSMVVGAPVPIPATPRPKKASSGTPPDALPSLGGSQFMSTPMNFNSHPEPPPSPTRRPQKAAVQAGATNTTPGAGRGTKRGREADDTEDAALERSRSSSVSGGTRKSARLSSK</sequence>
<dbReference type="AlphaFoldDB" id="A0A165BCM2"/>
<dbReference type="STRING" id="1314781.A0A165BCM2"/>
<organism evidence="3 4">
    <name type="scientific">Exidia glandulosa HHB12029</name>
    <dbReference type="NCBI Taxonomy" id="1314781"/>
    <lineage>
        <taxon>Eukaryota</taxon>
        <taxon>Fungi</taxon>
        <taxon>Dikarya</taxon>
        <taxon>Basidiomycota</taxon>
        <taxon>Agaricomycotina</taxon>
        <taxon>Agaricomycetes</taxon>
        <taxon>Auriculariales</taxon>
        <taxon>Exidiaceae</taxon>
        <taxon>Exidia</taxon>
    </lineage>
</organism>
<feature type="region of interest" description="Disordered" evidence="1">
    <location>
        <begin position="464"/>
        <end position="630"/>
    </location>
</feature>
<dbReference type="EMBL" id="KV426496">
    <property type="protein sequence ID" value="KZV80327.1"/>
    <property type="molecule type" value="Genomic_DNA"/>
</dbReference>
<dbReference type="InterPro" id="IPR006674">
    <property type="entry name" value="HD_domain"/>
</dbReference>
<name>A0A165BCM2_EXIGL</name>
<dbReference type="GO" id="GO:0006203">
    <property type="term" value="P:dGTP catabolic process"/>
    <property type="evidence" value="ECO:0007669"/>
    <property type="project" value="TreeGrafter"/>
</dbReference>
<accession>A0A165BCM2</accession>
<feature type="compositionally biased region" description="Basic and acidic residues" evidence="1">
    <location>
        <begin position="473"/>
        <end position="485"/>
    </location>
</feature>
<dbReference type="InterPro" id="IPR003607">
    <property type="entry name" value="HD/PDEase_dom"/>
</dbReference>
<dbReference type="GO" id="GO:0008832">
    <property type="term" value="F:dGTPase activity"/>
    <property type="evidence" value="ECO:0007669"/>
    <property type="project" value="TreeGrafter"/>
</dbReference>
<proteinExistence type="predicted"/>
<dbReference type="Proteomes" id="UP000077266">
    <property type="component" value="Unassembled WGS sequence"/>
</dbReference>
<evidence type="ECO:0000313" key="4">
    <source>
        <dbReference type="Proteomes" id="UP000077266"/>
    </source>
</evidence>
<dbReference type="PROSITE" id="PS51831">
    <property type="entry name" value="HD"/>
    <property type="match status" value="1"/>
</dbReference>
<dbReference type="InterPro" id="IPR050135">
    <property type="entry name" value="dGTPase-like"/>
</dbReference>
<dbReference type="OrthoDB" id="9991235at2759"/>
<dbReference type="Pfam" id="PF01966">
    <property type="entry name" value="HD"/>
    <property type="match status" value="1"/>
</dbReference>
<dbReference type="InParanoid" id="A0A165BCM2"/>
<dbReference type="PANTHER" id="PTHR11373:SF4">
    <property type="entry name" value="DEOXYNUCLEOSIDE TRIPHOSPHATE TRIPHOSPHOHYDROLASE SAMHD1"/>
    <property type="match status" value="1"/>
</dbReference>
<feature type="domain" description="HD" evidence="2">
    <location>
        <begin position="69"/>
        <end position="208"/>
    </location>
</feature>
<dbReference type="Gene3D" id="3.30.70.2760">
    <property type="match status" value="1"/>
</dbReference>
<dbReference type="SUPFAM" id="SSF109604">
    <property type="entry name" value="HD-domain/PDEase-like"/>
    <property type="match status" value="1"/>
</dbReference>
<dbReference type="Gene3D" id="1.10.3210.10">
    <property type="entry name" value="Hypothetical protein af1432"/>
    <property type="match status" value="1"/>
</dbReference>
<feature type="compositionally biased region" description="Polar residues" evidence="1">
    <location>
        <begin position="550"/>
        <end position="563"/>
    </location>
</feature>
<dbReference type="GO" id="GO:0005634">
    <property type="term" value="C:nucleus"/>
    <property type="evidence" value="ECO:0007669"/>
    <property type="project" value="TreeGrafter"/>
</dbReference>
<keyword evidence="4" id="KW-1185">Reference proteome</keyword>
<dbReference type="PANTHER" id="PTHR11373">
    <property type="entry name" value="DEOXYNUCLEOSIDE TRIPHOSPHATE TRIPHOSPHOHYDROLASE"/>
    <property type="match status" value="1"/>
</dbReference>
<evidence type="ECO:0000313" key="3">
    <source>
        <dbReference type="EMBL" id="KZV80327.1"/>
    </source>
</evidence>
<dbReference type="SMART" id="SM00471">
    <property type="entry name" value="HDc"/>
    <property type="match status" value="1"/>
</dbReference>
<evidence type="ECO:0000259" key="2">
    <source>
        <dbReference type="PROSITE" id="PS51831"/>
    </source>
</evidence>
<dbReference type="CDD" id="cd00077">
    <property type="entry name" value="HDc"/>
    <property type="match status" value="1"/>
</dbReference>
<gene>
    <name evidence="3" type="ORF">EXIGLDRAFT_845660</name>
</gene>
<reference evidence="3 4" key="1">
    <citation type="journal article" date="2016" name="Mol. Biol. Evol.">
        <title>Comparative Genomics of Early-Diverging Mushroom-Forming Fungi Provides Insights into the Origins of Lignocellulose Decay Capabilities.</title>
        <authorList>
            <person name="Nagy L.G."/>
            <person name="Riley R."/>
            <person name="Tritt A."/>
            <person name="Adam C."/>
            <person name="Daum C."/>
            <person name="Floudas D."/>
            <person name="Sun H."/>
            <person name="Yadav J.S."/>
            <person name="Pangilinan J."/>
            <person name="Larsson K.H."/>
            <person name="Matsuura K."/>
            <person name="Barry K."/>
            <person name="Labutti K."/>
            <person name="Kuo R."/>
            <person name="Ohm R.A."/>
            <person name="Bhattacharya S.S."/>
            <person name="Shirouzu T."/>
            <person name="Yoshinaga Y."/>
            <person name="Martin F.M."/>
            <person name="Grigoriev I.V."/>
            <person name="Hibbett D.S."/>
        </authorList>
    </citation>
    <scope>NUCLEOTIDE SEQUENCE [LARGE SCALE GENOMIC DNA]</scope>
    <source>
        <strain evidence="3 4">HHB12029</strain>
    </source>
</reference>
<evidence type="ECO:0000256" key="1">
    <source>
        <dbReference type="SAM" id="MobiDB-lite"/>
    </source>
</evidence>